<evidence type="ECO:0008006" key="3">
    <source>
        <dbReference type="Google" id="ProtNLM"/>
    </source>
</evidence>
<dbReference type="Gene3D" id="1.20.1260.10">
    <property type="match status" value="1"/>
</dbReference>
<organism evidence="1 2">
    <name type="scientific">Shewanella japonica</name>
    <dbReference type="NCBI Taxonomy" id="93973"/>
    <lineage>
        <taxon>Bacteria</taxon>
        <taxon>Pseudomonadati</taxon>
        <taxon>Pseudomonadota</taxon>
        <taxon>Gammaproteobacteria</taxon>
        <taxon>Alteromonadales</taxon>
        <taxon>Shewanellaceae</taxon>
        <taxon>Shewanella</taxon>
    </lineage>
</organism>
<protein>
    <recommendedName>
        <fullName evidence="3">ATPase</fullName>
    </recommendedName>
</protein>
<accession>A0ABN4YJP1</accession>
<dbReference type="Proteomes" id="UP000191820">
    <property type="component" value="Chromosome"/>
</dbReference>
<evidence type="ECO:0000313" key="2">
    <source>
        <dbReference type="Proteomes" id="UP000191820"/>
    </source>
</evidence>
<sequence length="157" mass="18475">MSGVFIMRIQQLSELLDFIAKSRLDMKQLYGQLHRNADSTRVKMMLEYLQQHQQHVHDSIENYIDEAPSRMLDTWYKDITFEDFKKRCNESLLPANMTEDDVLELHLDLENRLIALLEKTANSTAVTEIKEALLDLVRVEQTQQKRLVHSALRMDDI</sequence>
<proteinExistence type="predicted"/>
<evidence type="ECO:0000313" key="1">
    <source>
        <dbReference type="EMBL" id="ARD23822.1"/>
    </source>
</evidence>
<reference evidence="1 2" key="1">
    <citation type="submission" date="2017-03" db="EMBL/GenBank/DDBJ databases">
        <title>Genome sequencing of Shewanella japonica KCTC 22435.</title>
        <authorList>
            <person name="Kim K.M."/>
        </authorList>
    </citation>
    <scope>NUCLEOTIDE SEQUENCE [LARGE SCALE GENOMIC DNA]</scope>
    <source>
        <strain evidence="1 2">KCTC 22435</strain>
    </source>
</reference>
<dbReference type="InterPro" id="IPR012347">
    <property type="entry name" value="Ferritin-like"/>
</dbReference>
<dbReference type="EMBL" id="CP020472">
    <property type="protein sequence ID" value="ARD23822.1"/>
    <property type="molecule type" value="Genomic_DNA"/>
</dbReference>
<name>A0ABN4YJP1_9GAMM</name>
<keyword evidence="2" id="KW-1185">Reference proteome</keyword>
<gene>
    <name evidence="1" type="ORF">SJ2017_3573</name>
</gene>